<dbReference type="Gene3D" id="3.10.580.10">
    <property type="entry name" value="CBS-domain"/>
    <property type="match status" value="1"/>
</dbReference>
<evidence type="ECO:0000313" key="4">
    <source>
        <dbReference type="EMBL" id="MFC7060313.1"/>
    </source>
</evidence>
<protein>
    <submittedName>
        <fullName evidence="4">CBS domain-containing protein</fullName>
    </submittedName>
</protein>
<dbReference type="SMART" id="SM00116">
    <property type="entry name" value="CBS"/>
    <property type="match status" value="2"/>
</dbReference>
<feature type="domain" description="CBS" evidence="3">
    <location>
        <begin position="76"/>
        <end position="131"/>
    </location>
</feature>
<sequence length="152" mass="16337">MTQYQNLGQMMSKNIISVAPNQSLQEAAAMMEQHNLGALPVVVQNGQLMGILTDRDITLRSTAHGMDGHTQCSECMTSSLVSGRPDMDVHEAATMMGEKQIRRLPVVENEKLVGMVALGDFATNNIYANEAGQALSSISVPSKMENTGNGQV</sequence>
<dbReference type="SUPFAM" id="SSF54631">
    <property type="entry name" value="CBS-domain pair"/>
    <property type="match status" value="1"/>
</dbReference>
<dbReference type="InterPro" id="IPR000644">
    <property type="entry name" value="CBS_dom"/>
</dbReference>
<dbReference type="PANTHER" id="PTHR43080">
    <property type="entry name" value="CBS DOMAIN-CONTAINING PROTEIN CBSX3, MITOCHONDRIAL"/>
    <property type="match status" value="1"/>
</dbReference>
<gene>
    <name evidence="4" type="ORF">ACFQIC_00315</name>
</gene>
<dbReference type="Pfam" id="PF00571">
    <property type="entry name" value="CBS"/>
    <property type="match status" value="2"/>
</dbReference>
<evidence type="ECO:0000256" key="2">
    <source>
        <dbReference type="PROSITE-ProRule" id="PRU00703"/>
    </source>
</evidence>
<accession>A0ABW2EDU4</accession>
<evidence type="ECO:0000256" key="1">
    <source>
        <dbReference type="ARBA" id="ARBA00023122"/>
    </source>
</evidence>
<keyword evidence="1 2" id="KW-0129">CBS domain</keyword>
<feature type="domain" description="CBS" evidence="3">
    <location>
        <begin position="11"/>
        <end position="68"/>
    </location>
</feature>
<dbReference type="InterPro" id="IPR051257">
    <property type="entry name" value="Diverse_CBS-Domain"/>
</dbReference>
<comment type="caution">
    <text evidence="4">The sequence shown here is derived from an EMBL/GenBank/DDBJ whole genome shotgun (WGS) entry which is preliminary data.</text>
</comment>
<name>A0ABW2EDU4_9BACI</name>
<dbReference type="CDD" id="cd04622">
    <property type="entry name" value="CBS_pair_HRP1_like"/>
    <property type="match status" value="1"/>
</dbReference>
<organism evidence="4 5">
    <name type="scientific">Halobacillus seohaensis</name>
    <dbReference type="NCBI Taxonomy" id="447421"/>
    <lineage>
        <taxon>Bacteria</taxon>
        <taxon>Bacillati</taxon>
        <taxon>Bacillota</taxon>
        <taxon>Bacilli</taxon>
        <taxon>Bacillales</taxon>
        <taxon>Bacillaceae</taxon>
        <taxon>Halobacillus</taxon>
    </lineage>
</organism>
<reference evidence="5" key="1">
    <citation type="journal article" date="2019" name="Int. J. Syst. Evol. Microbiol.">
        <title>The Global Catalogue of Microorganisms (GCM) 10K type strain sequencing project: providing services to taxonomists for standard genome sequencing and annotation.</title>
        <authorList>
            <consortium name="The Broad Institute Genomics Platform"/>
            <consortium name="The Broad Institute Genome Sequencing Center for Infectious Disease"/>
            <person name="Wu L."/>
            <person name="Ma J."/>
        </authorList>
    </citation>
    <scope>NUCLEOTIDE SEQUENCE [LARGE SCALE GENOMIC DNA]</scope>
    <source>
        <strain evidence="5">CGMCC 4.1621</strain>
    </source>
</reference>
<keyword evidence="5" id="KW-1185">Reference proteome</keyword>
<dbReference type="RefSeq" id="WP_204706151.1">
    <property type="nucleotide sequence ID" value="NZ_JBHSZV010000004.1"/>
</dbReference>
<dbReference type="EMBL" id="JBHSZV010000004">
    <property type="protein sequence ID" value="MFC7060313.1"/>
    <property type="molecule type" value="Genomic_DNA"/>
</dbReference>
<evidence type="ECO:0000259" key="3">
    <source>
        <dbReference type="PROSITE" id="PS51371"/>
    </source>
</evidence>
<dbReference type="PROSITE" id="PS51371">
    <property type="entry name" value="CBS"/>
    <property type="match status" value="2"/>
</dbReference>
<proteinExistence type="predicted"/>
<dbReference type="Proteomes" id="UP001596410">
    <property type="component" value="Unassembled WGS sequence"/>
</dbReference>
<dbReference type="InterPro" id="IPR046342">
    <property type="entry name" value="CBS_dom_sf"/>
</dbReference>
<evidence type="ECO:0000313" key="5">
    <source>
        <dbReference type="Proteomes" id="UP001596410"/>
    </source>
</evidence>
<dbReference type="PANTHER" id="PTHR43080:SF2">
    <property type="entry name" value="CBS DOMAIN-CONTAINING PROTEIN"/>
    <property type="match status" value="1"/>
</dbReference>